<accession>A0A0M7A1X3</accession>
<evidence type="ECO:0000313" key="4">
    <source>
        <dbReference type="EMBL" id="CTQ68601.1"/>
    </source>
</evidence>
<proteinExistence type="inferred from homology"/>
<sequence length="147" mass="15900">MELKPRSADWEQRVRKSFEAQAFMEHLGARMVHLEPGAVDLELSMRPELTQQHGFFHAGATSSIADSAAGYAALTLFADGTGVLTTEYKINLLNPAAQPTLVARGRVLKPGRTLTIARADVYGLSDDTQVHVATGLFTLMSVAGMKD</sequence>
<evidence type="ECO:0000256" key="1">
    <source>
        <dbReference type="ARBA" id="ARBA00008324"/>
    </source>
</evidence>
<dbReference type="STRING" id="388408.LAX5112_01803"/>
<dbReference type="Proteomes" id="UP000053235">
    <property type="component" value="Unassembled WGS sequence"/>
</dbReference>
<keyword evidence="2" id="KW-0378">Hydrolase</keyword>
<dbReference type="OrthoDB" id="9806185at2"/>
<dbReference type="CDD" id="cd03443">
    <property type="entry name" value="PaaI_thioesterase"/>
    <property type="match status" value="1"/>
</dbReference>
<name>A0A0M7A1X3_9HYPH</name>
<dbReference type="InterPro" id="IPR029069">
    <property type="entry name" value="HotDog_dom_sf"/>
</dbReference>
<dbReference type="InterPro" id="IPR003736">
    <property type="entry name" value="PAAI_dom"/>
</dbReference>
<dbReference type="GO" id="GO:0047617">
    <property type="term" value="F:fatty acyl-CoA hydrolase activity"/>
    <property type="evidence" value="ECO:0007669"/>
    <property type="project" value="InterPro"/>
</dbReference>
<dbReference type="InterPro" id="IPR006683">
    <property type="entry name" value="Thioestr_dom"/>
</dbReference>
<protein>
    <submittedName>
        <fullName evidence="4">Putative domain 1</fullName>
    </submittedName>
</protein>
<evidence type="ECO:0000256" key="2">
    <source>
        <dbReference type="ARBA" id="ARBA00022801"/>
    </source>
</evidence>
<dbReference type="AlphaFoldDB" id="A0A0M7A1X3"/>
<dbReference type="Gene3D" id="3.10.129.10">
    <property type="entry name" value="Hotdog Thioesterase"/>
    <property type="match status" value="1"/>
</dbReference>
<evidence type="ECO:0000313" key="5">
    <source>
        <dbReference type="Proteomes" id="UP000053235"/>
    </source>
</evidence>
<dbReference type="EMBL" id="CXWD01000006">
    <property type="protein sequence ID" value="CTQ68601.1"/>
    <property type="molecule type" value="Genomic_DNA"/>
</dbReference>
<dbReference type="InterPro" id="IPR039298">
    <property type="entry name" value="ACOT13"/>
</dbReference>
<dbReference type="RefSeq" id="WP_055671525.1">
    <property type="nucleotide sequence ID" value="NZ_CXWD01000006.1"/>
</dbReference>
<dbReference type="SUPFAM" id="SSF54637">
    <property type="entry name" value="Thioesterase/thiol ester dehydrase-isomerase"/>
    <property type="match status" value="1"/>
</dbReference>
<dbReference type="PANTHER" id="PTHR21660:SF1">
    <property type="entry name" value="ACYL-COENZYME A THIOESTERASE 13"/>
    <property type="match status" value="1"/>
</dbReference>
<dbReference type="PANTHER" id="PTHR21660">
    <property type="entry name" value="THIOESTERASE SUPERFAMILY MEMBER-RELATED"/>
    <property type="match status" value="1"/>
</dbReference>
<reference evidence="5" key="1">
    <citation type="submission" date="2015-07" db="EMBL/GenBank/DDBJ databases">
        <authorList>
            <person name="Rodrigo-Torres Lidia"/>
            <person name="Arahal R.David."/>
        </authorList>
    </citation>
    <scope>NUCLEOTIDE SEQUENCE [LARGE SCALE GENOMIC DNA]</scope>
    <source>
        <strain evidence="5">CECT 5112</strain>
    </source>
</reference>
<gene>
    <name evidence="4" type="ORF">LAX5112_01803</name>
</gene>
<evidence type="ECO:0000259" key="3">
    <source>
        <dbReference type="Pfam" id="PF03061"/>
    </source>
</evidence>
<feature type="domain" description="Thioesterase" evidence="3">
    <location>
        <begin position="53"/>
        <end position="122"/>
    </location>
</feature>
<comment type="similarity">
    <text evidence="1">Belongs to the thioesterase PaaI family.</text>
</comment>
<dbReference type="NCBIfam" id="TIGR00369">
    <property type="entry name" value="unchar_dom_1"/>
    <property type="match status" value="1"/>
</dbReference>
<dbReference type="Pfam" id="PF03061">
    <property type="entry name" value="4HBT"/>
    <property type="match status" value="1"/>
</dbReference>
<keyword evidence="5" id="KW-1185">Reference proteome</keyword>
<organism evidence="4 5">
    <name type="scientific">Roseibium alexandrii</name>
    <dbReference type="NCBI Taxonomy" id="388408"/>
    <lineage>
        <taxon>Bacteria</taxon>
        <taxon>Pseudomonadati</taxon>
        <taxon>Pseudomonadota</taxon>
        <taxon>Alphaproteobacteria</taxon>
        <taxon>Hyphomicrobiales</taxon>
        <taxon>Stappiaceae</taxon>
        <taxon>Roseibium</taxon>
    </lineage>
</organism>